<evidence type="ECO:0000313" key="3">
    <source>
        <dbReference type="Proteomes" id="UP001159075"/>
    </source>
</evidence>
<comment type="caution">
    <text evidence="2">The sequence shown here is derived from an EMBL/GenBank/DDBJ whole genome shotgun (WGS) entry which is preliminary data.</text>
</comment>
<organism evidence="2 3">
    <name type="scientific">Shewanella xiamenensis</name>
    <dbReference type="NCBI Taxonomy" id="332186"/>
    <lineage>
        <taxon>Bacteria</taxon>
        <taxon>Pseudomonadati</taxon>
        <taxon>Pseudomonadota</taxon>
        <taxon>Gammaproteobacteria</taxon>
        <taxon>Alteromonadales</taxon>
        <taxon>Shewanellaceae</taxon>
        <taxon>Shewanella</taxon>
    </lineage>
</organism>
<protein>
    <submittedName>
        <fullName evidence="2">DUF5367 domain-containing protein</fullName>
    </submittedName>
</protein>
<dbReference type="RefSeq" id="WP_282678885.1">
    <property type="nucleotide sequence ID" value="NZ_JAOTLW010000001.1"/>
</dbReference>
<keyword evidence="3" id="KW-1185">Reference proteome</keyword>
<sequence length="192" mass="20618">MNWKDIASTVGSIAGAVAPLLCGPVGLAVSIGSQIAGALGTDNTPEAVAAALQRDPNAALKLQEWAMQEREQIRQGHIELQRLALEEYKAELSDRQNAREVHKDHWMPSALTIALVTMLAALIAVLFFFPIPNENRDLIVYLAGNLLPLVTGAVTYWVSSTKDANNREKLMTLASQSQTPAQAPNVPPKAGA</sequence>
<dbReference type="Proteomes" id="UP001159075">
    <property type="component" value="Unassembled WGS sequence"/>
</dbReference>
<name>A0ABT6U6X0_9GAMM</name>
<feature type="transmembrane region" description="Helical" evidence="1">
    <location>
        <begin position="109"/>
        <end position="132"/>
    </location>
</feature>
<keyword evidence="1" id="KW-1133">Transmembrane helix</keyword>
<proteinExistence type="predicted"/>
<evidence type="ECO:0000313" key="2">
    <source>
        <dbReference type="EMBL" id="MDI5830203.1"/>
    </source>
</evidence>
<reference evidence="2 3" key="1">
    <citation type="submission" date="2022-09" db="EMBL/GenBank/DDBJ databases">
        <title>The outer-membrane cytochrome OmcA is essential for infection of Shewanella oneidensis by a zebrafish-associated bacteriophage.</title>
        <authorList>
            <person name="Grenfell A.W."/>
            <person name="Intile P."/>
            <person name="Mcfarlane J."/>
            <person name="Leung D."/>
            <person name="Abdalla K."/>
            <person name="Wold M."/>
            <person name="Kees E."/>
            <person name="Gralnick J."/>
        </authorList>
    </citation>
    <scope>NUCLEOTIDE SEQUENCE [LARGE SCALE GENOMIC DNA]</scope>
    <source>
        <strain evidence="2 3">NF-5</strain>
    </source>
</reference>
<gene>
    <name evidence="2" type="ORF">ODY93_01380</name>
</gene>
<evidence type="ECO:0000256" key="1">
    <source>
        <dbReference type="SAM" id="Phobius"/>
    </source>
</evidence>
<dbReference type="EMBL" id="JAOTLW010000001">
    <property type="protein sequence ID" value="MDI5830203.1"/>
    <property type="molecule type" value="Genomic_DNA"/>
</dbReference>
<keyword evidence="1" id="KW-0812">Transmembrane</keyword>
<keyword evidence="1" id="KW-0472">Membrane</keyword>
<feature type="transmembrane region" description="Helical" evidence="1">
    <location>
        <begin position="138"/>
        <end position="159"/>
    </location>
</feature>
<accession>A0ABT6U6X0</accession>